<evidence type="ECO:0000313" key="2">
    <source>
        <dbReference type="EMBL" id="EHK26672.1"/>
    </source>
</evidence>
<gene>
    <name evidence="2" type="ORF">TRIVIDRAFT_198036</name>
</gene>
<reference evidence="2 3" key="1">
    <citation type="journal article" date="2011" name="Genome Biol.">
        <title>Comparative genome sequence analysis underscores mycoparasitism as the ancestral life style of Trichoderma.</title>
        <authorList>
            <person name="Kubicek C.P."/>
            <person name="Herrera-Estrella A."/>
            <person name="Seidl-Seiboth V."/>
            <person name="Martinez D.A."/>
            <person name="Druzhinina I.S."/>
            <person name="Thon M."/>
            <person name="Zeilinger S."/>
            <person name="Casas-Flores S."/>
            <person name="Horwitz B.A."/>
            <person name="Mukherjee P.K."/>
            <person name="Mukherjee M."/>
            <person name="Kredics L."/>
            <person name="Alcaraz L.D."/>
            <person name="Aerts A."/>
            <person name="Antal Z."/>
            <person name="Atanasova L."/>
            <person name="Cervantes-Badillo M.G."/>
            <person name="Challacombe J."/>
            <person name="Chertkov O."/>
            <person name="McCluskey K."/>
            <person name="Coulpier F."/>
            <person name="Deshpande N."/>
            <person name="von Doehren H."/>
            <person name="Ebbole D.J."/>
            <person name="Esquivel-Naranjo E.U."/>
            <person name="Fekete E."/>
            <person name="Flipphi M."/>
            <person name="Glaser F."/>
            <person name="Gomez-Rodriguez E.Y."/>
            <person name="Gruber S."/>
            <person name="Han C."/>
            <person name="Henrissat B."/>
            <person name="Hermosa R."/>
            <person name="Hernandez-Onate M."/>
            <person name="Karaffa L."/>
            <person name="Kosti I."/>
            <person name="Le Crom S."/>
            <person name="Lindquist E."/>
            <person name="Lucas S."/>
            <person name="Luebeck M."/>
            <person name="Luebeck P.S."/>
            <person name="Margeot A."/>
            <person name="Metz B."/>
            <person name="Misra M."/>
            <person name="Nevalainen H."/>
            <person name="Omann M."/>
            <person name="Packer N."/>
            <person name="Perrone G."/>
            <person name="Uresti-Rivera E.E."/>
            <person name="Salamov A."/>
            <person name="Schmoll M."/>
            <person name="Seiboth B."/>
            <person name="Shapiro H."/>
            <person name="Sukno S."/>
            <person name="Tamayo-Ramos J.A."/>
            <person name="Tisch D."/>
            <person name="Wiest A."/>
            <person name="Wilkinson H.H."/>
            <person name="Zhang M."/>
            <person name="Coutinho P.M."/>
            <person name="Kenerley C.M."/>
            <person name="Monte E."/>
            <person name="Baker S.E."/>
            <person name="Grigoriev I.V."/>
        </authorList>
    </citation>
    <scope>NUCLEOTIDE SEQUENCE [LARGE SCALE GENOMIC DNA]</scope>
    <source>
        <strain evidence="3">Gv29-8 / FGSC 10586</strain>
    </source>
</reference>
<sequence length="150" mass="16610">MAFPIKEIQNSSPEAVDSTREAVAAMLHVDLSKRQSVSISQSELAMPPQQAQLQTLREPQSNSDLPESSFPIRSRVLSRLDCRLFGAPPMKAWRGGLPGSGRQRTPRNAEEEAPPTNGQMKHRLYRGNMTYKCQTHGGDISKRNKSTGHA</sequence>
<proteinExistence type="predicted"/>
<dbReference type="AlphaFoldDB" id="G9MGM5"/>
<dbReference type="EMBL" id="ABDF02000002">
    <property type="protein sequence ID" value="EHK26672.1"/>
    <property type="molecule type" value="Genomic_DNA"/>
</dbReference>
<dbReference type="GeneID" id="25790014"/>
<feature type="compositionally biased region" description="Polar residues" evidence="1">
    <location>
        <begin position="36"/>
        <end position="66"/>
    </location>
</feature>
<organism evidence="2 3">
    <name type="scientific">Hypocrea virens (strain Gv29-8 / FGSC 10586)</name>
    <name type="common">Gliocladium virens</name>
    <name type="synonym">Trichoderma virens</name>
    <dbReference type="NCBI Taxonomy" id="413071"/>
    <lineage>
        <taxon>Eukaryota</taxon>
        <taxon>Fungi</taxon>
        <taxon>Dikarya</taxon>
        <taxon>Ascomycota</taxon>
        <taxon>Pezizomycotina</taxon>
        <taxon>Sordariomycetes</taxon>
        <taxon>Hypocreomycetidae</taxon>
        <taxon>Hypocreales</taxon>
        <taxon>Hypocreaceae</taxon>
        <taxon>Trichoderma</taxon>
    </lineage>
</organism>
<dbReference type="RefSeq" id="XP_013960869.1">
    <property type="nucleotide sequence ID" value="XM_014105394.1"/>
</dbReference>
<accession>G9MGM5</accession>
<dbReference type="VEuPathDB" id="FungiDB:TRIVIDRAFT_198036"/>
<name>G9MGM5_HYPVG</name>
<dbReference type="Proteomes" id="UP000007115">
    <property type="component" value="Unassembled WGS sequence"/>
</dbReference>
<feature type="region of interest" description="Disordered" evidence="1">
    <location>
        <begin position="91"/>
        <end position="121"/>
    </location>
</feature>
<evidence type="ECO:0000256" key="1">
    <source>
        <dbReference type="SAM" id="MobiDB-lite"/>
    </source>
</evidence>
<dbReference type="HOGENOM" id="CLU_1740772_0_0_1"/>
<feature type="region of interest" description="Disordered" evidence="1">
    <location>
        <begin position="36"/>
        <end position="70"/>
    </location>
</feature>
<comment type="caution">
    <text evidence="2">The sequence shown here is derived from an EMBL/GenBank/DDBJ whole genome shotgun (WGS) entry which is preliminary data.</text>
</comment>
<keyword evidence="3" id="KW-1185">Reference proteome</keyword>
<evidence type="ECO:0000313" key="3">
    <source>
        <dbReference type="Proteomes" id="UP000007115"/>
    </source>
</evidence>
<protein>
    <submittedName>
        <fullName evidence="2">Uncharacterized protein</fullName>
    </submittedName>
</protein>
<dbReference type="InParanoid" id="G9MGM5"/>